<dbReference type="Pfam" id="PF00149">
    <property type="entry name" value="Metallophos"/>
    <property type="match status" value="1"/>
</dbReference>
<keyword evidence="1" id="KW-0812">Transmembrane</keyword>
<feature type="transmembrane region" description="Helical" evidence="1">
    <location>
        <begin position="101"/>
        <end position="122"/>
    </location>
</feature>
<feature type="transmembrane region" description="Helical" evidence="1">
    <location>
        <begin position="6"/>
        <end position="31"/>
    </location>
</feature>
<name>A0A1T0AUJ7_9PAST</name>
<sequence>MELRYYFIFAGQILVLQLFLWCLNKTIAWLFNLTPSSYKKISLFTFITGNIFVILSLLRISPFDFKFIGRMLSILLFVFFSSFLTACLLKIGRHHSTLNRLLKIAYPFIFSGFIGLAIYNAYTPRVVSYSVQIDKPLTKPLKIGIASDLHLGKLVGKQQIDKLVNLFNQQQVDLILLAGDIMDDTTQGYLADNLQPNLSKLKAPLGVYVALGNHDYFVEPEKIRQELEKAGLTVLEDETVNINDQFYIIGRKDELVKNRQTSGQLLANLDQTKPIFLVEHRPSQIEQNSQLPIDLAAMGHTHKGQIFPANFITKLVHFMDYGSQKVGNGNYIVTSGFGFWGVPFRLGSQSEVVVVEVTGKQ</sequence>
<keyword evidence="4" id="KW-1185">Reference proteome</keyword>
<evidence type="ECO:0000256" key="1">
    <source>
        <dbReference type="SAM" id="Phobius"/>
    </source>
</evidence>
<dbReference type="InterPro" id="IPR029052">
    <property type="entry name" value="Metallo-depent_PP-like"/>
</dbReference>
<dbReference type="GO" id="GO:0016787">
    <property type="term" value="F:hydrolase activity"/>
    <property type="evidence" value="ECO:0007669"/>
    <property type="project" value="InterPro"/>
</dbReference>
<evidence type="ECO:0000313" key="3">
    <source>
        <dbReference type="EMBL" id="OOS00367.1"/>
    </source>
</evidence>
<dbReference type="OrthoDB" id="9780884at2"/>
<evidence type="ECO:0000313" key="4">
    <source>
        <dbReference type="Proteomes" id="UP000190867"/>
    </source>
</evidence>
<feature type="transmembrane region" description="Helical" evidence="1">
    <location>
        <begin position="67"/>
        <end position="89"/>
    </location>
</feature>
<reference evidence="3 4" key="1">
    <citation type="submission" date="2017-02" db="EMBL/GenBank/DDBJ databases">
        <title>Draft genome sequence of Haemophilus paracuniculus CCUG 43573 type strain.</title>
        <authorList>
            <person name="Engstrom-Jakobsson H."/>
            <person name="Salva-Serra F."/>
            <person name="Thorell K."/>
            <person name="Gonzales-Siles L."/>
            <person name="Karlsson R."/>
            <person name="Boulund F."/>
            <person name="Engstrand L."/>
            <person name="Kristiansson E."/>
            <person name="Moore E."/>
        </authorList>
    </citation>
    <scope>NUCLEOTIDE SEQUENCE [LARGE SCALE GENOMIC DNA]</scope>
    <source>
        <strain evidence="3 4">CCUG 43573</strain>
    </source>
</reference>
<evidence type="ECO:0000259" key="2">
    <source>
        <dbReference type="Pfam" id="PF00149"/>
    </source>
</evidence>
<protein>
    <submittedName>
        <fullName evidence="3">Metallophosphoesterase</fullName>
    </submittedName>
</protein>
<keyword evidence="1" id="KW-1133">Transmembrane helix</keyword>
<proteinExistence type="predicted"/>
<gene>
    <name evidence="3" type="ORF">B0187_02220</name>
</gene>
<dbReference type="RefSeq" id="WP_078236284.1">
    <property type="nucleotide sequence ID" value="NZ_MUYA01000003.1"/>
</dbReference>
<dbReference type="AlphaFoldDB" id="A0A1T0AUJ7"/>
<dbReference type="PANTHER" id="PTHR31302">
    <property type="entry name" value="TRANSMEMBRANE PROTEIN WITH METALLOPHOSPHOESTERASE DOMAIN-RELATED"/>
    <property type="match status" value="1"/>
</dbReference>
<dbReference type="CDD" id="cd07385">
    <property type="entry name" value="MPP_YkuE_C"/>
    <property type="match status" value="1"/>
</dbReference>
<dbReference type="EMBL" id="MUYA01000003">
    <property type="protein sequence ID" value="OOS00367.1"/>
    <property type="molecule type" value="Genomic_DNA"/>
</dbReference>
<feature type="domain" description="Calcineurin-like phosphoesterase" evidence="2">
    <location>
        <begin position="141"/>
        <end position="303"/>
    </location>
</feature>
<dbReference type="Proteomes" id="UP000190867">
    <property type="component" value="Unassembled WGS sequence"/>
</dbReference>
<organism evidence="3 4">
    <name type="scientific">Haemophilus paracuniculus</name>
    <dbReference type="NCBI Taxonomy" id="734"/>
    <lineage>
        <taxon>Bacteria</taxon>
        <taxon>Pseudomonadati</taxon>
        <taxon>Pseudomonadota</taxon>
        <taxon>Gammaproteobacteria</taxon>
        <taxon>Pasteurellales</taxon>
        <taxon>Pasteurellaceae</taxon>
        <taxon>Haemophilus</taxon>
    </lineage>
</organism>
<keyword evidence="1" id="KW-0472">Membrane</keyword>
<dbReference type="InterPro" id="IPR051158">
    <property type="entry name" value="Metallophosphoesterase_sf"/>
</dbReference>
<accession>A0A1T0AUJ7</accession>
<dbReference type="InterPro" id="IPR004843">
    <property type="entry name" value="Calcineurin-like_PHP"/>
</dbReference>
<dbReference type="PANTHER" id="PTHR31302:SF0">
    <property type="entry name" value="TRANSMEMBRANE PROTEIN WITH METALLOPHOSPHOESTERASE DOMAIN"/>
    <property type="match status" value="1"/>
</dbReference>
<dbReference type="SUPFAM" id="SSF56300">
    <property type="entry name" value="Metallo-dependent phosphatases"/>
    <property type="match status" value="1"/>
</dbReference>
<dbReference type="Gene3D" id="3.60.21.10">
    <property type="match status" value="1"/>
</dbReference>
<feature type="transmembrane region" description="Helical" evidence="1">
    <location>
        <begin position="43"/>
        <end position="61"/>
    </location>
</feature>
<comment type="caution">
    <text evidence="3">The sequence shown here is derived from an EMBL/GenBank/DDBJ whole genome shotgun (WGS) entry which is preliminary data.</text>
</comment>